<accession>A0A3G9CWZ6</accession>
<evidence type="ECO:0000313" key="1">
    <source>
        <dbReference type="EMBL" id="BAW30384.1"/>
    </source>
</evidence>
<protein>
    <submittedName>
        <fullName evidence="1">Uncharacterized protein</fullName>
    </submittedName>
</protein>
<dbReference type="Proteomes" id="UP000265557">
    <property type="component" value="Chromosome"/>
</dbReference>
<name>A0A3G9CWZ6_METTE</name>
<organism evidence="1 2">
    <name type="scientific">Methanosarcina thermophila</name>
    <dbReference type="NCBI Taxonomy" id="2210"/>
    <lineage>
        <taxon>Archaea</taxon>
        <taxon>Methanobacteriati</taxon>
        <taxon>Methanobacteriota</taxon>
        <taxon>Stenosarchaea group</taxon>
        <taxon>Methanomicrobia</taxon>
        <taxon>Methanosarcinales</taxon>
        <taxon>Methanosarcinaceae</taxon>
        <taxon>Methanosarcina</taxon>
    </lineage>
</organism>
<reference evidence="1 2" key="1">
    <citation type="submission" date="2016-09" db="EMBL/GenBank/DDBJ databases">
        <title>Complete Genome Sequence of Methanosarcina thermophila MT-1.</title>
        <authorList>
            <person name="Kouzuma A."/>
        </authorList>
    </citation>
    <scope>NUCLEOTIDE SEQUENCE [LARGE SCALE GENOMIC DNA]</scope>
    <source>
        <strain evidence="1 2">MT-1</strain>
    </source>
</reference>
<dbReference type="AlphaFoldDB" id="A0A3G9CWZ6"/>
<dbReference type="EMBL" id="AP017646">
    <property type="protein sequence ID" value="BAW30384.1"/>
    <property type="molecule type" value="Genomic_DNA"/>
</dbReference>
<proteinExistence type="predicted"/>
<gene>
    <name evidence="1" type="ORF">MESMT1_2454</name>
</gene>
<evidence type="ECO:0000313" key="2">
    <source>
        <dbReference type="Proteomes" id="UP000265557"/>
    </source>
</evidence>
<sequence>MSLPVISKKTLNEGILDHCRKAANLDKFVKLYDKGDWRAFKYPS</sequence>